<feature type="non-terminal residue" evidence="2">
    <location>
        <position position="1"/>
    </location>
</feature>
<evidence type="ECO:0000313" key="2">
    <source>
        <dbReference type="EMBL" id="CAF3943695.1"/>
    </source>
</evidence>
<name>A0A8S2M8L1_9BILA</name>
<comment type="caution">
    <text evidence="2">The sequence shown here is derived from an EMBL/GenBank/DDBJ whole genome shotgun (WGS) entry which is preliminary data.</text>
</comment>
<dbReference type="AlphaFoldDB" id="A0A8S2M8L1"/>
<evidence type="ECO:0000313" key="3">
    <source>
        <dbReference type="Proteomes" id="UP000682733"/>
    </source>
</evidence>
<organism evidence="2 3">
    <name type="scientific">Didymodactylos carnosus</name>
    <dbReference type="NCBI Taxonomy" id="1234261"/>
    <lineage>
        <taxon>Eukaryota</taxon>
        <taxon>Metazoa</taxon>
        <taxon>Spiralia</taxon>
        <taxon>Gnathifera</taxon>
        <taxon>Rotifera</taxon>
        <taxon>Eurotatoria</taxon>
        <taxon>Bdelloidea</taxon>
        <taxon>Philodinida</taxon>
        <taxon>Philodinidae</taxon>
        <taxon>Didymodactylos</taxon>
    </lineage>
</organism>
<evidence type="ECO:0000256" key="1">
    <source>
        <dbReference type="SAM" id="MobiDB-lite"/>
    </source>
</evidence>
<proteinExistence type="predicted"/>
<gene>
    <name evidence="2" type="ORF">TMI583_LOCUS21884</name>
</gene>
<protein>
    <submittedName>
        <fullName evidence="2">Uncharacterized protein</fullName>
    </submittedName>
</protein>
<sequence>SWTRSYSKRPVLKALKSTITRTTTKESALPHSTEATGNDTLGWNNYDNDQSFNE</sequence>
<dbReference type="Proteomes" id="UP000682733">
    <property type="component" value="Unassembled WGS sequence"/>
</dbReference>
<feature type="compositionally biased region" description="Polar residues" evidence="1">
    <location>
        <begin position="17"/>
        <end position="26"/>
    </location>
</feature>
<feature type="compositionally biased region" description="Polar residues" evidence="1">
    <location>
        <begin position="33"/>
        <end position="54"/>
    </location>
</feature>
<accession>A0A8S2M8L1</accession>
<feature type="region of interest" description="Disordered" evidence="1">
    <location>
        <begin position="17"/>
        <end position="54"/>
    </location>
</feature>
<dbReference type="EMBL" id="CAJOBA010028005">
    <property type="protein sequence ID" value="CAF3943695.1"/>
    <property type="molecule type" value="Genomic_DNA"/>
</dbReference>
<reference evidence="2" key="1">
    <citation type="submission" date="2021-02" db="EMBL/GenBank/DDBJ databases">
        <authorList>
            <person name="Nowell W R."/>
        </authorList>
    </citation>
    <scope>NUCLEOTIDE SEQUENCE</scope>
</reference>
<feature type="non-terminal residue" evidence="2">
    <location>
        <position position="54"/>
    </location>
</feature>